<dbReference type="EMBL" id="UZAL01041241">
    <property type="protein sequence ID" value="VDP78195.1"/>
    <property type="molecule type" value="Genomic_DNA"/>
</dbReference>
<proteinExistence type="predicted"/>
<dbReference type="Proteomes" id="UP000269396">
    <property type="component" value="Unassembled WGS sequence"/>
</dbReference>
<evidence type="ECO:0000313" key="2">
    <source>
        <dbReference type="Proteomes" id="UP000269396"/>
    </source>
</evidence>
<accession>A0A3P8HJF9</accession>
<evidence type="ECO:0000313" key="1">
    <source>
        <dbReference type="EMBL" id="VDP78195.1"/>
    </source>
</evidence>
<reference evidence="1 2" key="1">
    <citation type="submission" date="2018-11" db="EMBL/GenBank/DDBJ databases">
        <authorList>
            <consortium name="Pathogen Informatics"/>
        </authorList>
    </citation>
    <scope>NUCLEOTIDE SEQUENCE [LARGE SCALE GENOMIC DNA]</scope>
    <source>
        <strain>Denwood</strain>
        <strain evidence="2">Zambia</strain>
    </source>
</reference>
<organism evidence="1 2">
    <name type="scientific">Schistosoma mattheei</name>
    <dbReference type="NCBI Taxonomy" id="31246"/>
    <lineage>
        <taxon>Eukaryota</taxon>
        <taxon>Metazoa</taxon>
        <taxon>Spiralia</taxon>
        <taxon>Lophotrochozoa</taxon>
        <taxon>Platyhelminthes</taxon>
        <taxon>Trematoda</taxon>
        <taxon>Digenea</taxon>
        <taxon>Strigeidida</taxon>
        <taxon>Schistosomatoidea</taxon>
        <taxon>Schistosomatidae</taxon>
        <taxon>Schistosoma</taxon>
    </lineage>
</organism>
<keyword evidence="2" id="KW-1185">Reference proteome</keyword>
<dbReference type="AlphaFoldDB" id="A0A3P8HJF9"/>
<name>A0A3P8HJF9_9TREM</name>
<sequence length="31" mass="3538">MILEKFWFKFDSRSLEDGTIGGEAVGSLFTR</sequence>
<gene>
    <name evidence="1" type="ORF">SMTD_LOCUS18854</name>
</gene>
<protein>
    <submittedName>
        <fullName evidence="1">Uncharacterized protein</fullName>
    </submittedName>
</protein>